<name>A0ABW2TAL2_9ACTN</name>
<dbReference type="PANTHER" id="PTHR23419">
    <property type="entry name" value="DIVALENT CATION TOLERANCE CUTA-RELATED"/>
    <property type="match status" value="1"/>
</dbReference>
<evidence type="ECO:0000256" key="1">
    <source>
        <dbReference type="ARBA" id="ARBA00010169"/>
    </source>
</evidence>
<organism evidence="2 3">
    <name type="scientific">Streptosporangium amethystogenes subsp. fukuiense</name>
    <dbReference type="NCBI Taxonomy" id="698418"/>
    <lineage>
        <taxon>Bacteria</taxon>
        <taxon>Bacillati</taxon>
        <taxon>Actinomycetota</taxon>
        <taxon>Actinomycetes</taxon>
        <taxon>Streptosporangiales</taxon>
        <taxon>Streptosporangiaceae</taxon>
        <taxon>Streptosporangium</taxon>
    </lineage>
</organism>
<reference evidence="3" key="1">
    <citation type="journal article" date="2019" name="Int. J. Syst. Evol. Microbiol.">
        <title>The Global Catalogue of Microorganisms (GCM) 10K type strain sequencing project: providing services to taxonomists for standard genome sequencing and annotation.</title>
        <authorList>
            <consortium name="The Broad Institute Genomics Platform"/>
            <consortium name="The Broad Institute Genome Sequencing Center for Infectious Disease"/>
            <person name="Wu L."/>
            <person name="Ma J."/>
        </authorList>
    </citation>
    <scope>NUCLEOTIDE SEQUENCE [LARGE SCALE GENOMIC DNA]</scope>
    <source>
        <strain evidence="3">JCM 10083</strain>
    </source>
</reference>
<sequence length="112" mass="12795">MVENASDCVEVRVTTSSREEAERICSAVVGRRLAADCQIIAPIESVYWWEGEIQRSEELLLLMKTTAGRFEDLARRVRESHSYEVPQIVAVPLVVGNTDYLDWIRRETVPTE</sequence>
<dbReference type="Proteomes" id="UP001596514">
    <property type="component" value="Unassembled WGS sequence"/>
</dbReference>
<dbReference type="Pfam" id="PF03091">
    <property type="entry name" value="CutA1"/>
    <property type="match status" value="1"/>
</dbReference>
<evidence type="ECO:0000313" key="3">
    <source>
        <dbReference type="Proteomes" id="UP001596514"/>
    </source>
</evidence>
<dbReference type="EMBL" id="JBHTEE010000001">
    <property type="protein sequence ID" value="MFC7604551.1"/>
    <property type="molecule type" value="Genomic_DNA"/>
</dbReference>
<dbReference type="InterPro" id="IPR011322">
    <property type="entry name" value="N-reg_PII-like_a/b"/>
</dbReference>
<dbReference type="InterPro" id="IPR004323">
    <property type="entry name" value="Ion_tolerance_CutA"/>
</dbReference>
<keyword evidence="3" id="KW-1185">Reference proteome</keyword>
<gene>
    <name evidence="2" type="primary">cutA</name>
    <name evidence="2" type="ORF">ACFQVD_31025</name>
</gene>
<evidence type="ECO:0000313" key="2">
    <source>
        <dbReference type="EMBL" id="MFC7604551.1"/>
    </source>
</evidence>
<comment type="caution">
    <text evidence="2">The sequence shown here is derived from an EMBL/GenBank/DDBJ whole genome shotgun (WGS) entry which is preliminary data.</text>
</comment>
<comment type="similarity">
    <text evidence="1">Belongs to the CutA family.</text>
</comment>
<dbReference type="PANTHER" id="PTHR23419:SF8">
    <property type="entry name" value="FI09726P"/>
    <property type="match status" value="1"/>
</dbReference>
<dbReference type="RefSeq" id="WP_343970852.1">
    <property type="nucleotide sequence ID" value="NZ_BAAAGK010000087.1"/>
</dbReference>
<protein>
    <submittedName>
        <fullName evidence="2">Divalent-cation tolerance protein CutA</fullName>
    </submittedName>
</protein>
<dbReference type="InterPro" id="IPR015867">
    <property type="entry name" value="N-reg_PII/ATP_PRibTrfase_C"/>
</dbReference>
<proteinExistence type="inferred from homology"/>
<dbReference type="Gene3D" id="3.30.70.120">
    <property type="match status" value="1"/>
</dbReference>
<dbReference type="SUPFAM" id="SSF54913">
    <property type="entry name" value="GlnB-like"/>
    <property type="match status" value="1"/>
</dbReference>
<accession>A0ABW2TAL2</accession>